<evidence type="ECO:0000259" key="1">
    <source>
        <dbReference type="Pfam" id="PF14399"/>
    </source>
</evidence>
<dbReference type="Pfam" id="PF14399">
    <property type="entry name" value="BtrH_N"/>
    <property type="match status" value="1"/>
</dbReference>
<proteinExistence type="predicted"/>
<organism evidence="2 3">
    <name type="scientific">Paenibacillus kyungheensis</name>
    <dbReference type="NCBI Taxonomy" id="1452732"/>
    <lineage>
        <taxon>Bacteria</taxon>
        <taxon>Bacillati</taxon>
        <taxon>Bacillota</taxon>
        <taxon>Bacilli</taxon>
        <taxon>Bacillales</taxon>
        <taxon>Paenibacillaceae</taxon>
        <taxon>Paenibacillus</taxon>
    </lineage>
</organism>
<dbReference type="KEGG" id="pka:PQ456_03970"/>
<sequence>MPPFSNLLDLKPLSGFDWSCFNGNIATAVSYFGDDYLQAFAHSWTFSQFGTDPFSYDLLGHESYTYEDILKYANTDYTLHREISLPDALNTIYQELEAGRPVLVKCDSFACPWFPDNYHALHNTHFFIIVNYDPQTDMFACTDVSYMTHNYTQSVADFSQGFMNEIMTFSPRTSTLDLEDTDIDLVLLNIAKTNLGLQPQTYSIFEAMRVFADQFEQWYQLAVMEMNQFNPGAANKLHLELLYIVQSRMQFLKFVEYRADLEQANMQCIRAAFTQSIKSWSVIRMMYLKLYEPKANKEHIFNTLPEKIKAVAAMEEDIAYTILHMEQMRLLNDQLSPRHRHTFSTL</sequence>
<dbReference type="AlphaFoldDB" id="A0AAX3M4B0"/>
<evidence type="ECO:0000313" key="2">
    <source>
        <dbReference type="EMBL" id="WCT56688.1"/>
    </source>
</evidence>
<accession>A0AAX3M4B0</accession>
<gene>
    <name evidence="2" type="ORF">PQ456_03970</name>
</gene>
<reference evidence="2 3" key="1">
    <citation type="submission" date="2023-02" db="EMBL/GenBank/DDBJ databases">
        <title>Genome sequence of Paenibacillus kyungheensis KACC 18744.</title>
        <authorList>
            <person name="Kim S."/>
            <person name="Heo J."/>
            <person name="Kwon S.-W."/>
        </authorList>
    </citation>
    <scope>NUCLEOTIDE SEQUENCE [LARGE SCALE GENOMIC DNA]</scope>
    <source>
        <strain evidence="2 3">KACC 18744</strain>
    </source>
</reference>
<dbReference type="RefSeq" id="WP_273614960.1">
    <property type="nucleotide sequence ID" value="NZ_CP117416.1"/>
</dbReference>
<protein>
    <submittedName>
        <fullName evidence="2">BtrH N-terminal domain-containing protein</fullName>
    </submittedName>
</protein>
<evidence type="ECO:0000313" key="3">
    <source>
        <dbReference type="Proteomes" id="UP001220509"/>
    </source>
</evidence>
<dbReference type="InterPro" id="IPR026935">
    <property type="entry name" value="BtrH_N"/>
</dbReference>
<keyword evidence="3" id="KW-1185">Reference proteome</keyword>
<feature type="domain" description="Butirosin biosynthesis protein H N-terminal" evidence="1">
    <location>
        <begin position="66"/>
        <end position="139"/>
    </location>
</feature>
<dbReference type="EMBL" id="CP117416">
    <property type="protein sequence ID" value="WCT56688.1"/>
    <property type="molecule type" value="Genomic_DNA"/>
</dbReference>
<dbReference type="Proteomes" id="UP001220509">
    <property type="component" value="Chromosome"/>
</dbReference>
<name>A0AAX3M4B0_9BACL</name>